<evidence type="ECO:0000256" key="1">
    <source>
        <dbReference type="ARBA" id="ARBA00022801"/>
    </source>
</evidence>
<dbReference type="GO" id="GO:0006753">
    <property type="term" value="P:nucleoside phosphate metabolic process"/>
    <property type="evidence" value="ECO:0007669"/>
    <property type="project" value="TreeGrafter"/>
</dbReference>
<accession>A0AAD3DZW7</accession>
<proteinExistence type="inferred from homology"/>
<dbReference type="SUPFAM" id="SSF55811">
    <property type="entry name" value="Nudix"/>
    <property type="match status" value="1"/>
</dbReference>
<evidence type="ECO:0000256" key="2">
    <source>
        <dbReference type="RuleBase" id="RU003476"/>
    </source>
</evidence>
<feature type="region of interest" description="Disordered" evidence="3">
    <location>
        <begin position="1"/>
        <end position="21"/>
    </location>
</feature>
<gene>
    <name evidence="5" type="ORF">Agub_g12470</name>
    <name evidence="6" type="ORF">Agub_g12473</name>
</gene>
<dbReference type="InterPro" id="IPR000086">
    <property type="entry name" value="NUDIX_hydrolase_dom"/>
</dbReference>
<dbReference type="Gene3D" id="3.90.79.10">
    <property type="entry name" value="Nucleoside Triphosphate Pyrophosphohydrolase"/>
    <property type="match status" value="1"/>
</dbReference>
<comment type="similarity">
    <text evidence="2">Belongs to the Nudix hydrolase family.</text>
</comment>
<dbReference type="Pfam" id="PF00293">
    <property type="entry name" value="NUDIX"/>
    <property type="match status" value="1"/>
</dbReference>
<protein>
    <recommendedName>
        <fullName evidence="4">Nudix hydrolase domain-containing protein</fullName>
    </recommendedName>
</protein>
<dbReference type="PROSITE" id="PS51462">
    <property type="entry name" value="NUDIX"/>
    <property type="match status" value="1"/>
</dbReference>
<dbReference type="InterPro" id="IPR020476">
    <property type="entry name" value="Nudix_hydrolase"/>
</dbReference>
<dbReference type="PANTHER" id="PTHR11839">
    <property type="entry name" value="UDP/ADP-SUGAR PYROPHOSPHATASE"/>
    <property type="match status" value="1"/>
</dbReference>
<dbReference type="EMBL" id="BMAR01000036">
    <property type="protein sequence ID" value="GFR50282.1"/>
    <property type="molecule type" value="Genomic_DNA"/>
</dbReference>
<dbReference type="GO" id="GO:0008893">
    <property type="term" value="F:guanosine-3',5'-bis(diphosphate) 3'-diphosphatase activity"/>
    <property type="evidence" value="ECO:0007669"/>
    <property type="project" value="TreeGrafter"/>
</dbReference>
<keyword evidence="7" id="KW-1185">Reference proteome</keyword>
<organism evidence="5 7">
    <name type="scientific">Astrephomene gubernaculifera</name>
    <dbReference type="NCBI Taxonomy" id="47775"/>
    <lineage>
        <taxon>Eukaryota</taxon>
        <taxon>Viridiplantae</taxon>
        <taxon>Chlorophyta</taxon>
        <taxon>core chlorophytes</taxon>
        <taxon>Chlorophyceae</taxon>
        <taxon>CS clade</taxon>
        <taxon>Chlamydomonadales</taxon>
        <taxon>Astrephomenaceae</taxon>
        <taxon>Astrephomene</taxon>
    </lineage>
</organism>
<evidence type="ECO:0000259" key="4">
    <source>
        <dbReference type="PROSITE" id="PS51462"/>
    </source>
</evidence>
<dbReference type="AlphaFoldDB" id="A0AAD3DZW7"/>
<reference evidence="5" key="1">
    <citation type="submission" date="2020-08" db="EMBL/GenBank/DDBJ databases">
        <authorList>
            <person name="Yamashita S."/>
            <person name="Nozaki H."/>
        </authorList>
    </citation>
    <scope>NUCLEOTIDE SEQUENCE</scope>
    <source>
        <strain evidence="5">NIES-4017</strain>
    </source>
</reference>
<keyword evidence="1 2" id="KW-0378">Hydrolase</keyword>
<dbReference type="PANTHER" id="PTHR11839:SF22">
    <property type="entry name" value="NUDIX HYDROLASE 26, CHLOROPLASTIC"/>
    <property type="match status" value="1"/>
</dbReference>
<feature type="compositionally biased region" description="Polar residues" evidence="3">
    <location>
        <begin position="1"/>
        <end position="11"/>
    </location>
</feature>
<evidence type="ECO:0000313" key="5">
    <source>
        <dbReference type="EMBL" id="GFR50282.1"/>
    </source>
</evidence>
<sequence>MSHSKLPSSTGVPKPPHSPATIEKKELAKSRFLRFVDVNYHGPIDNAKASWQYVERTTRRGDVDAVNVFAILKHKDGNHQVLVVKQYRPPLEKYTIELPAGLVDQGEAPEIAALRELKEETGYVGKLIGQTGRQFLSPGLTNENMVTIFAEIDTEAPENQHPTPSSADRKLGITKEWLPLKNLHQTLAQYEAQGWGVFAGLYAIAHGLYVKEHMGL</sequence>
<evidence type="ECO:0000256" key="3">
    <source>
        <dbReference type="SAM" id="MobiDB-lite"/>
    </source>
</evidence>
<dbReference type="GO" id="GO:0019693">
    <property type="term" value="P:ribose phosphate metabolic process"/>
    <property type="evidence" value="ECO:0007669"/>
    <property type="project" value="TreeGrafter"/>
</dbReference>
<dbReference type="EMBL" id="BMAR01000036">
    <property type="protein sequence ID" value="GFR50285.1"/>
    <property type="molecule type" value="Genomic_DNA"/>
</dbReference>
<dbReference type="PRINTS" id="PR00502">
    <property type="entry name" value="NUDIXFAMILY"/>
</dbReference>
<dbReference type="InterPro" id="IPR015797">
    <property type="entry name" value="NUDIX_hydrolase-like_dom_sf"/>
</dbReference>
<dbReference type="InterPro" id="IPR020084">
    <property type="entry name" value="NUDIX_hydrolase_CS"/>
</dbReference>
<name>A0AAD3DZW7_9CHLO</name>
<feature type="domain" description="Nudix hydrolase" evidence="4">
    <location>
        <begin position="61"/>
        <end position="203"/>
    </location>
</feature>
<dbReference type="PROSITE" id="PS00893">
    <property type="entry name" value="NUDIX_BOX"/>
    <property type="match status" value="1"/>
</dbReference>
<evidence type="ECO:0000313" key="6">
    <source>
        <dbReference type="EMBL" id="GFR50285.1"/>
    </source>
</evidence>
<dbReference type="GO" id="GO:0034432">
    <property type="term" value="F:bis(5'-adenosyl)-pentaphosphatase activity"/>
    <property type="evidence" value="ECO:0007669"/>
    <property type="project" value="TreeGrafter"/>
</dbReference>
<reference evidence="5 7" key="2">
    <citation type="journal article" date="2021" name="Sci. Rep.">
        <title>Genome sequencing of the multicellular alga Astrephomene provides insights into convergent evolution of germ-soma differentiation.</title>
        <authorList>
            <person name="Yamashita S."/>
            <person name="Yamamoto K."/>
            <person name="Matsuzaki R."/>
            <person name="Suzuki S."/>
            <person name="Yamaguchi H."/>
            <person name="Hirooka S."/>
            <person name="Minakuchi Y."/>
            <person name="Miyagishima S."/>
            <person name="Kawachi M."/>
            <person name="Toyoda A."/>
            <person name="Nozaki H."/>
        </authorList>
    </citation>
    <scope>NUCLEOTIDE SEQUENCE [LARGE SCALE GENOMIC DNA]</scope>
    <source>
        <strain evidence="5 7">NIES-4017</strain>
    </source>
</reference>
<evidence type="ECO:0000313" key="7">
    <source>
        <dbReference type="Proteomes" id="UP001054857"/>
    </source>
</evidence>
<dbReference type="CDD" id="cd18888">
    <property type="entry name" value="NUDIX_ADPRase_Nudt5"/>
    <property type="match status" value="1"/>
</dbReference>
<dbReference type="Proteomes" id="UP001054857">
    <property type="component" value="Unassembled WGS sequence"/>
</dbReference>
<comment type="caution">
    <text evidence="5">The sequence shown here is derived from an EMBL/GenBank/DDBJ whole genome shotgun (WGS) entry which is preliminary data.</text>
</comment>